<feature type="region of interest" description="Disordered" evidence="1">
    <location>
        <begin position="176"/>
        <end position="267"/>
    </location>
</feature>
<organism evidence="2 3">
    <name type="scientific">Auxenochlorella protothecoides</name>
    <name type="common">Green microalga</name>
    <name type="synonym">Chlorella protothecoides</name>
    <dbReference type="NCBI Taxonomy" id="3075"/>
    <lineage>
        <taxon>Eukaryota</taxon>
        <taxon>Viridiplantae</taxon>
        <taxon>Chlorophyta</taxon>
        <taxon>core chlorophytes</taxon>
        <taxon>Trebouxiophyceae</taxon>
        <taxon>Chlorellales</taxon>
        <taxon>Chlorellaceae</taxon>
        <taxon>Auxenochlorella</taxon>
    </lineage>
</organism>
<dbReference type="EMBL" id="QOKY01000202">
    <property type="protein sequence ID" value="RMZ53059.1"/>
    <property type="molecule type" value="Genomic_DNA"/>
</dbReference>
<feature type="compositionally biased region" description="Low complexity" evidence="1">
    <location>
        <begin position="228"/>
        <end position="257"/>
    </location>
</feature>
<evidence type="ECO:0000313" key="3">
    <source>
        <dbReference type="Proteomes" id="UP000279271"/>
    </source>
</evidence>
<accession>A0A3M7KT77</accession>
<feature type="compositionally biased region" description="Polar residues" evidence="1">
    <location>
        <begin position="185"/>
        <end position="227"/>
    </location>
</feature>
<reference evidence="3" key="1">
    <citation type="journal article" date="2018" name="Algal Res.">
        <title>Characterization of plant carbon substrate utilization by Auxenochlorella protothecoides.</title>
        <authorList>
            <person name="Vogler B.W."/>
            <person name="Starkenburg S.R."/>
            <person name="Sudasinghe N."/>
            <person name="Schambach J.Y."/>
            <person name="Rollin J.A."/>
            <person name="Pattathil S."/>
            <person name="Barry A.N."/>
        </authorList>
    </citation>
    <scope>NUCLEOTIDE SEQUENCE [LARGE SCALE GENOMIC DNA]</scope>
    <source>
        <strain evidence="3">UTEX 25</strain>
    </source>
</reference>
<sequence>ELGYSKQGAIRTATLHNLGLSVGAINLTPFATVKACSTEILVGVECLKPGQTACTADANGNIGTGNKGKDNFGSNNVGDHNIGELGVHTYIHCKLVVTWRQGSRSLVVLIAEVCLQELQHATSFQAHVAIPNRHKIAAASSTCKEVPAPICKEVASPTSVSHLLCQVLPHPLRPLPAHYRLHPSQPATDLTPSQPATDLTPSQPATDLTPSQPATDLTPSQPATTTISQPTDLTPSQPSTTPTSSQPTTVSPSQPSTAFRTHSHRCV</sequence>
<proteinExistence type="predicted"/>
<feature type="non-terminal residue" evidence="2">
    <location>
        <position position="267"/>
    </location>
</feature>
<gene>
    <name evidence="2" type="ORF">APUTEX25_001178</name>
</gene>
<dbReference type="AlphaFoldDB" id="A0A3M7KT77"/>
<comment type="caution">
    <text evidence="2">The sequence shown here is derived from an EMBL/GenBank/DDBJ whole genome shotgun (WGS) entry which is preliminary data.</text>
</comment>
<dbReference type="Proteomes" id="UP000279271">
    <property type="component" value="Unassembled WGS sequence"/>
</dbReference>
<evidence type="ECO:0000256" key="1">
    <source>
        <dbReference type="SAM" id="MobiDB-lite"/>
    </source>
</evidence>
<feature type="non-terminal residue" evidence="2">
    <location>
        <position position="1"/>
    </location>
</feature>
<protein>
    <submittedName>
        <fullName evidence="2">Uncharacterized protein</fullName>
    </submittedName>
</protein>
<evidence type="ECO:0000313" key="2">
    <source>
        <dbReference type="EMBL" id="RMZ53059.1"/>
    </source>
</evidence>
<name>A0A3M7KT77_AUXPR</name>